<accession>A0A5J5IN82</accession>
<dbReference type="Proteomes" id="UP000326903">
    <property type="component" value="Unassembled WGS sequence"/>
</dbReference>
<keyword evidence="1" id="KW-0328">Glycosyltransferase</keyword>
<dbReference type="GO" id="GO:0030246">
    <property type="term" value="F:carbohydrate binding"/>
    <property type="evidence" value="ECO:0007669"/>
    <property type="project" value="InterPro"/>
</dbReference>
<dbReference type="GO" id="GO:0016757">
    <property type="term" value="F:glycosyltransferase activity"/>
    <property type="evidence" value="ECO:0007669"/>
    <property type="project" value="UniProtKB-KW"/>
</dbReference>
<name>A0A5J5IN82_9BACT</name>
<dbReference type="Gene3D" id="2.60.420.10">
    <property type="entry name" value="Maltose phosphorylase, domain 3"/>
    <property type="match status" value="1"/>
</dbReference>
<sequence length="2908" mass="331220">MSLSPKKNNTKEIFKILPGAIAALKKNLIEPVFGDSISGNVAEEKLPLRSELFTEEQLEKYALSLAERHTLLSKNTAENLLKRLDENEKILLEVHENLTEAVKSNVRIVPAAEWLLDNFYLIEEQIYTAKKHLPKGYSRELPQLLKGASAGLPRIYDIAVEIVSHSDGHVNLHSLSHFIKSYQSIKFLQLGELWAVPIMLRLALLENIRRLSIQISIDNANKTLATYWAKEMTDTVEKNPKNLVLVIADMARSKPPMQSSFVAELSRKLQERGSALTLAINWMEQHLNEEGLSCEVMIQAESQKQAADQVSIRNSISSLRFLSTTDWREFVEINSVVEQTLLQDSVYGKMDFYTRDQYRHAVEAIAKKSKLPEHEVAEMAVEYANKNAQNGFDEKKSHVGYYLSGKGVRLIEKAAHMHVSAFESCRRFVNKVPLLVYAGSINILTILLSWGLIAKAHEEGVRNWILWVFGVILFLGTGQLITSIVNWLTTLLTRPCLLPKMDFSKGIPEEYRTMVVIPTMLNHPAGIEDLVENLEVRFLANRDANLSFALLTDFKDAKQETMAEDESLLQFVKTKIIELNRKYERPGNDTFFLFHRPRRWNAHDKIWMGYERKRGKLGELNALIQGNGKDFFSLIIGDKSVYTSVKYVITLDTDTQLPRDVAWKMTATMAHPLNHPVYNTKKRRVTEGYSILQPRVSNSLPLGSSSIYAKVHGNEAGTDPYTRAVSDVYQDLFNEGSFIGKGIYDVATFEKALKNRFPENRILSHDLLEGAYSRSGLITDAQLYEEYPSDYVLDMQRRHRWIRGDWQIAGWITPLVTGFDKKLHRNPLSLLSIWKITDNLRRSLIPIALLLIFLAGWTILSNPVFWTLVVLGIIFLPAILHFGWQVFKKPPDVLFIQHLIFTSRSLKDNLLQHVIDLTCLPYEAYINAHAILITQWRVYISRKNLLQWNPYSNYRLERKTVTNAYIKMWSAPFLSVVSFLYVSIYYPFTLVIAFPFLISWLAAPFIAWYVSLPVPEKKIELSVPQNLYLHKLARKIWRFFETFVGPEDNWLPPDNYQEHPVERIAHRTSPTNIGLCLLANLTARDFGYITNSVLIERTTNTINTLMKLEKYNGHLYNWYDTISLIPLTPKYISTVDSGNFVGHILILKQGLLTIADEKIIPEKLFEGLLDTLEILIEKTGDASALRQFKQQLEYTFPLKIDSLASLKSYLDELDVSFRHILVELDLEPGNEDDWWAEKVSDQLNNMKRDVSIFLSWISLTPFPEKFQHLFPHLPISPTLNEVAKNEELLLEEIIACYDTGNSATENEWLNGFRACITESARYAKEKLRNIRQLVIRCTELSKIEYDFLYDKTQHLLSIGYNEDEHRKDNSFYDLLASEARVTTFVAIAQGKLPQQSWFALGRQLTNHGATPILLSWSGSMFEYLMPLLIMPSYENTLLDQTNKAIVQKQIEYGKKRGVPWGISESGYNLLDANLNYQYRAFGIPGVGFKRGLGEDLVIAPYATIMALMVAPEQAYDNLLTLEQAGFAGRYGFYEAIDYTSSRLPRRTNHAVIRSFMAHHQGMGFLSISYLLLNKPLQKRFEADLQMRSALLLLQERIPRITTFYSPTIHESDISVTPGGTELMRVINTPHTIIPEVQLLSNGRYHVMITNSGGGYSKWKNIALTRWREDCTCDNWGTFCYIRDLDKNNTWSASFQPTLKQGDNYEAVFSQGRAEFRRRDASMETHTEIVVSPEDDIELRRVHIVNRSRKRRSIEITSYAEVVLATSIADELHPAFSNLFVQTEINEHRHAIICTRRPRSEEEQNPWMFHLMKVHHAEIQHISYETARDKFIGRGNTVNNPQAIERENGLSGSSGSVLDPIVSIQYRILLEPYQSATIDMIFGIAETKELCNNLVEKYQDRNLINRGLELAWTHSQVILRQINAVEADTLLYSKLAGSIIYANSSLRTDAATIIKNQRGQSGLWSYGISGDLPIILLKIEDIENIELVRQMVQAHAYWYLKGLITDLVIWNDDHGGYRQILNDRIHGLVAPGVSGNLKDQPGGIFIRSADQISNEDRILFNTVAHVVISDSLGSLEEQINRTNKLKSTIPLFAPTKFYPSLDTSIDVTSFSNELQFFNGLGGFSKDGKEYVIITAPGQKTPAPWINVLGNPQFGTIVSESGQSYTWVENAHEIRLTPWNNDPVTDLKGEAFYIRDEENGKFWSPTSLPCGGTSAYVTKHGFGYSIIEHLEDGIASSMTIFTDIEAPIKFIILKIKNSSGRARRISITGYMEWVLGDIRSKSLMHTITEMDKRSGAVLARNAYSLEFESRVAFFDTDDTVRTFTTDRSEFIGRNGTVSNPDAMNRVRLSGKRGAALDPCAAIQVAFDLVEDEVREVIFRLGAGRNMEEALALIQRFEGSMVAQNSLEKVKQFWQYSLGTIQIETPDVATNILANGWLNYQTLSCRIWARTGFYQSGGAFGFRDQLQDVLSLVHLKPALVKEQILLCASRQFIEGDVQHWWHPPKGRGVRTTCSDDYLWLPYVTSKYIDTSGDIGILNESVNFLEGRLLNAGEESYYDLPIRSDKMATIYEHCVIAIEHGLRFGEHGLPFMGSGDWNDGMDKVGNHGKGESVWLAFFLYNVLINFIEIARRKNDKAFAEKCKLSAETLKININKNAWDGEWYRRAYFDNGSPLGSKENEECKIDSISQSWSVLSKGGEKERSLTAMQSAGKYLVRKEDGMIQLFDPPFDKSDMNPGYIKGYVPGVRENGGQYTHAAIWLVMAFAALGDKETTWELLKMINPVNRGSDASKIGIYKVEPYVIAADVYAEPNNKGRGGWTWYTGSAGWMYQLVLESFAGFKRKGDTLYFTPCIPAEWNSLKINYRYMDTTYEIELKKVLNNEPARLIIDGKEQSNTFIFLINDGVTHKVEFFI</sequence>
<evidence type="ECO:0000259" key="4">
    <source>
        <dbReference type="Pfam" id="PF06165"/>
    </source>
</evidence>
<dbReference type="InterPro" id="IPR037018">
    <property type="entry name" value="GH65_N"/>
</dbReference>
<dbReference type="Gene3D" id="1.50.10.140">
    <property type="match status" value="2"/>
</dbReference>
<feature type="transmembrane region" description="Helical" evidence="3">
    <location>
        <begin position="843"/>
        <end position="860"/>
    </location>
</feature>
<dbReference type="InterPro" id="IPR052047">
    <property type="entry name" value="GH94_Enzymes"/>
</dbReference>
<dbReference type="Gene3D" id="2.70.98.40">
    <property type="entry name" value="Glycoside hydrolase, family 65, N-terminal domain"/>
    <property type="match status" value="2"/>
</dbReference>
<dbReference type="Gene3D" id="1.50.10.10">
    <property type="match status" value="1"/>
</dbReference>
<dbReference type="InterPro" id="IPR019282">
    <property type="entry name" value="Glycoamylase-like_cons_dom"/>
</dbReference>
<feature type="transmembrane region" description="Helical" evidence="3">
    <location>
        <begin position="866"/>
        <end position="887"/>
    </location>
</feature>
<keyword evidence="3" id="KW-0812">Transmembrane</keyword>
<dbReference type="PANTHER" id="PTHR37469:SF2">
    <property type="entry name" value="CELLOBIONIC ACID PHOSPHORYLASE"/>
    <property type="match status" value="1"/>
</dbReference>
<dbReference type="InterPro" id="IPR037820">
    <property type="entry name" value="GH94N_NdvB"/>
</dbReference>
<dbReference type="InterPro" id="IPR008928">
    <property type="entry name" value="6-hairpin_glycosidase_sf"/>
</dbReference>
<evidence type="ECO:0000256" key="3">
    <source>
        <dbReference type="SAM" id="Phobius"/>
    </source>
</evidence>
<dbReference type="InterPro" id="IPR037824">
    <property type="entry name" value="GH94N_2_NdvB"/>
</dbReference>
<protein>
    <submittedName>
        <fullName evidence="7">Cyclic beta 1-2 glucan synthetase</fullName>
    </submittedName>
</protein>
<dbReference type="SMART" id="SM01068">
    <property type="entry name" value="CBM_X"/>
    <property type="match status" value="2"/>
</dbReference>
<dbReference type="PANTHER" id="PTHR37469">
    <property type="entry name" value="CELLOBIONIC ACID PHOSPHORYLASE-RELATED"/>
    <property type="match status" value="1"/>
</dbReference>
<keyword evidence="8" id="KW-1185">Reference proteome</keyword>
<dbReference type="Pfam" id="PF17167">
    <property type="entry name" value="Glyco_hydro_94"/>
    <property type="match status" value="1"/>
</dbReference>
<dbReference type="SUPFAM" id="SSF48208">
    <property type="entry name" value="Six-hairpin glycosidases"/>
    <property type="match status" value="1"/>
</dbReference>
<evidence type="ECO:0000313" key="8">
    <source>
        <dbReference type="Proteomes" id="UP000326903"/>
    </source>
</evidence>
<dbReference type="CDD" id="cd11753">
    <property type="entry name" value="GH94N_ChvB_NdvB_2_like"/>
    <property type="match status" value="1"/>
</dbReference>
<feature type="domain" description="Glycoamylase-like" evidence="5">
    <location>
        <begin position="1371"/>
        <end position="1580"/>
    </location>
</feature>
<dbReference type="InterPro" id="IPR033432">
    <property type="entry name" value="GH94_catalytic"/>
</dbReference>
<feature type="transmembrane region" description="Helical" evidence="3">
    <location>
        <begin position="465"/>
        <end position="488"/>
    </location>
</feature>
<dbReference type="InterPro" id="IPR011013">
    <property type="entry name" value="Gal_mutarotase_sf_dom"/>
</dbReference>
<keyword evidence="3" id="KW-1133">Transmembrane helix</keyword>
<reference evidence="7 8" key="1">
    <citation type="submission" date="2019-09" db="EMBL/GenBank/DDBJ databases">
        <title>Draft genome sequence of Ginsengibacter sp. BR5-29.</title>
        <authorList>
            <person name="Im W.-T."/>
        </authorList>
    </citation>
    <scope>NUCLEOTIDE SEQUENCE [LARGE SCALE GENOMIC DNA]</scope>
    <source>
        <strain evidence="7 8">BR5-29</strain>
    </source>
</reference>
<organism evidence="7 8">
    <name type="scientific">Ginsengibacter hankyongi</name>
    <dbReference type="NCBI Taxonomy" id="2607284"/>
    <lineage>
        <taxon>Bacteria</taxon>
        <taxon>Pseudomonadati</taxon>
        <taxon>Bacteroidota</taxon>
        <taxon>Chitinophagia</taxon>
        <taxon>Chitinophagales</taxon>
        <taxon>Chitinophagaceae</taxon>
        <taxon>Ginsengibacter</taxon>
    </lineage>
</organism>
<feature type="domain" description="Glycosyl hydrolase 94 supersandwich" evidence="4">
    <location>
        <begin position="2127"/>
        <end position="2395"/>
    </location>
</feature>
<dbReference type="CDD" id="cd11756">
    <property type="entry name" value="GH94N_ChvB_NdvB_1_like"/>
    <property type="match status" value="1"/>
</dbReference>
<dbReference type="InterPro" id="IPR012341">
    <property type="entry name" value="6hp_glycosidase-like_sf"/>
</dbReference>
<dbReference type="GO" id="GO:0005975">
    <property type="term" value="P:carbohydrate metabolic process"/>
    <property type="evidence" value="ECO:0007669"/>
    <property type="project" value="InterPro"/>
</dbReference>
<evidence type="ECO:0000256" key="2">
    <source>
        <dbReference type="ARBA" id="ARBA00022679"/>
    </source>
</evidence>
<dbReference type="Pfam" id="PF10091">
    <property type="entry name" value="Glycoamylase"/>
    <property type="match status" value="1"/>
</dbReference>
<evidence type="ECO:0000259" key="5">
    <source>
        <dbReference type="Pfam" id="PF10091"/>
    </source>
</evidence>
<dbReference type="RefSeq" id="WP_150413903.1">
    <property type="nucleotide sequence ID" value="NZ_VYQF01000001.1"/>
</dbReference>
<feature type="transmembrane region" description="Helical" evidence="3">
    <location>
        <begin position="434"/>
        <end position="453"/>
    </location>
</feature>
<feature type="domain" description="Glycosyl hydrolase 94 catalytic" evidence="6">
    <location>
        <begin position="2410"/>
        <end position="2831"/>
    </location>
</feature>
<evidence type="ECO:0000313" key="7">
    <source>
        <dbReference type="EMBL" id="KAA9041783.1"/>
    </source>
</evidence>
<gene>
    <name evidence="7" type="ORF">FW778_07135</name>
</gene>
<dbReference type="Pfam" id="PF06165">
    <property type="entry name" value="GH94_b-supersand"/>
    <property type="match status" value="2"/>
</dbReference>
<dbReference type="SUPFAM" id="SSF74650">
    <property type="entry name" value="Galactose mutarotase-like"/>
    <property type="match status" value="2"/>
</dbReference>
<dbReference type="InterPro" id="IPR010383">
    <property type="entry name" value="Glyco_hydrolase_94_b-supersand"/>
</dbReference>
<keyword evidence="2" id="KW-0808">Transferase</keyword>
<evidence type="ECO:0000256" key="1">
    <source>
        <dbReference type="ARBA" id="ARBA00022676"/>
    </source>
</evidence>
<dbReference type="EMBL" id="VYQF01000001">
    <property type="protein sequence ID" value="KAA9041783.1"/>
    <property type="molecule type" value="Genomic_DNA"/>
</dbReference>
<keyword evidence="3" id="KW-0472">Membrane</keyword>
<evidence type="ECO:0000259" key="6">
    <source>
        <dbReference type="Pfam" id="PF17167"/>
    </source>
</evidence>
<comment type="caution">
    <text evidence="7">The sequence shown here is derived from an EMBL/GenBank/DDBJ whole genome shotgun (WGS) entry which is preliminary data.</text>
</comment>
<proteinExistence type="predicted"/>
<feature type="domain" description="Glycosyl hydrolase 94 supersandwich" evidence="4">
    <location>
        <begin position="1623"/>
        <end position="1899"/>
    </location>
</feature>